<proteinExistence type="predicted"/>
<feature type="compositionally biased region" description="Basic and acidic residues" evidence="1">
    <location>
        <begin position="112"/>
        <end position="124"/>
    </location>
</feature>
<dbReference type="Proteomes" id="UP001345013">
    <property type="component" value="Unassembled WGS sequence"/>
</dbReference>
<reference evidence="2 3" key="1">
    <citation type="submission" date="2023-08" db="EMBL/GenBank/DDBJ databases">
        <title>Black Yeasts Isolated from many extreme environments.</title>
        <authorList>
            <person name="Coleine C."/>
            <person name="Stajich J.E."/>
            <person name="Selbmann L."/>
        </authorList>
    </citation>
    <scope>NUCLEOTIDE SEQUENCE [LARGE SCALE GENOMIC DNA]</scope>
    <source>
        <strain evidence="2 3">CCFEE 5885</strain>
    </source>
</reference>
<keyword evidence="3" id="KW-1185">Reference proteome</keyword>
<feature type="region of interest" description="Disordered" evidence="1">
    <location>
        <begin position="18"/>
        <end position="160"/>
    </location>
</feature>
<feature type="compositionally biased region" description="Polar residues" evidence="1">
    <location>
        <begin position="149"/>
        <end position="159"/>
    </location>
</feature>
<organism evidence="2 3">
    <name type="scientific">Lithohypha guttulata</name>
    <dbReference type="NCBI Taxonomy" id="1690604"/>
    <lineage>
        <taxon>Eukaryota</taxon>
        <taxon>Fungi</taxon>
        <taxon>Dikarya</taxon>
        <taxon>Ascomycota</taxon>
        <taxon>Pezizomycotina</taxon>
        <taxon>Eurotiomycetes</taxon>
        <taxon>Chaetothyriomycetidae</taxon>
        <taxon>Chaetothyriales</taxon>
        <taxon>Trichomeriaceae</taxon>
        <taxon>Lithohypha</taxon>
    </lineage>
</organism>
<dbReference type="EMBL" id="JAVRRG010000102">
    <property type="protein sequence ID" value="KAK5086065.1"/>
    <property type="molecule type" value="Genomic_DNA"/>
</dbReference>
<name>A0ABR0K4F1_9EURO</name>
<accession>A0ABR0K4F1</accession>
<sequence length="353" mass="40710">MERPNRWKQHRDFSCETYPLSLQEPVRDPEDTFTATGNSDRAHHKQQSLPHNKGTPGVWSPPRPERSSRQTPAVRSNHSTINDPAALLYEGSSDTDRPRPPFSASGSSENRSMYDDGRSEDDRSCAPSYASNVHNNSDTDRIAYPTLPTHATPSAQASGENPYFREAHSIRNQAARAFKVKAWLFWIDRRHFHEYAFFGRRFPESYQLPGYYHKPNTNDASQKRRHQDAFRRRFEGWDEDRFLDPLNGKVRKLFVQTVDEMYDVPNDTSWRRTYIRNISPWLLRLAWWPYSHMPNDAVSGSTTHKRTMKGIVAALQARVGNWDAQQWAQMSVYWLPACVGLLILASASISPSQ</sequence>
<gene>
    <name evidence="2" type="ORF">LTR24_007140</name>
</gene>
<evidence type="ECO:0000313" key="2">
    <source>
        <dbReference type="EMBL" id="KAK5086065.1"/>
    </source>
</evidence>
<protein>
    <submittedName>
        <fullName evidence="2">Uncharacterized protein</fullName>
    </submittedName>
</protein>
<feature type="compositionally biased region" description="Polar residues" evidence="1">
    <location>
        <begin position="69"/>
        <end position="82"/>
    </location>
</feature>
<comment type="caution">
    <text evidence="2">The sequence shown here is derived from an EMBL/GenBank/DDBJ whole genome shotgun (WGS) entry which is preliminary data.</text>
</comment>
<evidence type="ECO:0000313" key="3">
    <source>
        <dbReference type="Proteomes" id="UP001345013"/>
    </source>
</evidence>
<evidence type="ECO:0000256" key="1">
    <source>
        <dbReference type="SAM" id="MobiDB-lite"/>
    </source>
</evidence>